<dbReference type="PROSITE" id="PS50126">
    <property type="entry name" value="S1"/>
    <property type="match status" value="1"/>
</dbReference>
<feature type="domain" description="S1 motif" evidence="1">
    <location>
        <begin position="117"/>
        <end position="199"/>
    </location>
</feature>
<dbReference type="SMART" id="SM00316">
    <property type="entry name" value="S1"/>
    <property type="match status" value="1"/>
</dbReference>
<sequence length="226" mass="25592">MDRDLLRQSLSYHGPSLYSFLKGEQNENPDFKLIASDLSKAPNQRRDKSTDSASVEQFIARKADLLFAHSWKSSTPAEDEWPEETEEPYAVMPPLEQFLDVPFDERRDLFYRDVERGDAVIGRINSIRDFGFFVTLVCVGGGLERDIEDLELTALCPIRDVPSNGNHDDPLSYYHIGDLIRAGVKDIDRYHGKLTLSLHTSSLSPHLAKLKLGVISKRPAVTLHPR</sequence>
<dbReference type="SUPFAM" id="SSF50249">
    <property type="entry name" value="Nucleic acid-binding proteins"/>
    <property type="match status" value="1"/>
</dbReference>
<dbReference type="InterPro" id="IPR003029">
    <property type="entry name" value="S1_domain"/>
</dbReference>
<proteinExistence type="predicted"/>
<evidence type="ECO:0000313" key="3">
    <source>
        <dbReference type="Proteomes" id="UP001044222"/>
    </source>
</evidence>
<dbReference type="InterPro" id="IPR012340">
    <property type="entry name" value="NA-bd_OB-fold"/>
</dbReference>
<dbReference type="EMBL" id="JAFIRN010000004">
    <property type="protein sequence ID" value="KAG5851483.1"/>
    <property type="molecule type" value="Genomic_DNA"/>
</dbReference>
<dbReference type="GO" id="GO:0003676">
    <property type="term" value="F:nucleic acid binding"/>
    <property type="evidence" value="ECO:0007669"/>
    <property type="project" value="InterPro"/>
</dbReference>
<dbReference type="CDD" id="cd00164">
    <property type="entry name" value="S1_like"/>
    <property type="match status" value="1"/>
</dbReference>
<dbReference type="AlphaFoldDB" id="A0A9D3MRQ4"/>
<reference evidence="2" key="1">
    <citation type="submission" date="2021-01" db="EMBL/GenBank/DDBJ databases">
        <title>A chromosome-scale assembly of European eel, Anguilla anguilla.</title>
        <authorList>
            <person name="Henkel C."/>
            <person name="Jong-Raadsen S.A."/>
            <person name="Dufour S."/>
            <person name="Weltzien F.-A."/>
            <person name="Palstra A.P."/>
            <person name="Pelster B."/>
            <person name="Spaink H.P."/>
            <person name="Van Den Thillart G.E."/>
            <person name="Jansen H."/>
            <person name="Zahm M."/>
            <person name="Klopp C."/>
            <person name="Cedric C."/>
            <person name="Louis A."/>
            <person name="Berthelot C."/>
            <person name="Parey E."/>
            <person name="Roest Crollius H."/>
            <person name="Montfort J."/>
            <person name="Robinson-Rechavi M."/>
            <person name="Bucao C."/>
            <person name="Bouchez O."/>
            <person name="Gislard M."/>
            <person name="Lluch J."/>
            <person name="Milhes M."/>
            <person name="Lampietro C."/>
            <person name="Lopez Roques C."/>
            <person name="Donnadieu C."/>
            <person name="Braasch I."/>
            <person name="Desvignes T."/>
            <person name="Postlethwait J."/>
            <person name="Bobe J."/>
            <person name="Guiguen Y."/>
            <person name="Dirks R."/>
        </authorList>
    </citation>
    <scope>NUCLEOTIDE SEQUENCE</scope>
    <source>
        <strain evidence="2">Tag_6206</strain>
        <tissue evidence="2">Liver</tissue>
    </source>
</reference>
<gene>
    <name evidence="2" type="ORF">ANANG_G00093910</name>
</gene>
<evidence type="ECO:0000259" key="1">
    <source>
        <dbReference type="PROSITE" id="PS50126"/>
    </source>
</evidence>
<name>A0A9D3MRQ4_ANGAN</name>
<dbReference type="PANTHER" id="PTHR23184:SF9">
    <property type="entry name" value="TETRATRICOPEPTIDE REPEAT PROTEIN 14"/>
    <property type="match status" value="1"/>
</dbReference>
<accession>A0A9D3MRQ4</accession>
<organism evidence="2 3">
    <name type="scientific">Anguilla anguilla</name>
    <name type="common">European freshwater eel</name>
    <name type="synonym">Muraena anguilla</name>
    <dbReference type="NCBI Taxonomy" id="7936"/>
    <lineage>
        <taxon>Eukaryota</taxon>
        <taxon>Metazoa</taxon>
        <taxon>Chordata</taxon>
        <taxon>Craniata</taxon>
        <taxon>Vertebrata</taxon>
        <taxon>Euteleostomi</taxon>
        <taxon>Actinopterygii</taxon>
        <taxon>Neopterygii</taxon>
        <taxon>Teleostei</taxon>
        <taxon>Anguilliformes</taxon>
        <taxon>Anguillidae</taxon>
        <taxon>Anguilla</taxon>
    </lineage>
</organism>
<dbReference type="Gene3D" id="2.40.50.140">
    <property type="entry name" value="Nucleic acid-binding proteins"/>
    <property type="match status" value="1"/>
</dbReference>
<evidence type="ECO:0000313" key="2">
    <source>
        <dbReference type="EMBL" id="KAG5851483.1"/>
    </source>
</evidence>
<protein>
    <recommendedName>
        <fullName evidence="1">S1 motif domain-containing protein</fullName>
    </recommendedName>
</protein>
<dbReference type="PANTHER" id="PTHR23184">
    <property type="entry name" value="TETRATRICOPEPTIDE REPEAT PROTEIN 14"/>
    <property type="match status" value="1"/>
</dbReference>
<keyword evidence="3" id="KW-1185">Reference proteome</keyword>
<dbReference type="Proteomes" id="UP001044222">
    <property type="component" value="Unassembled WGS sequence"/>
</dbReference>
<dbReference type="InterPro" id="IPR039190">
    <property type="entry name" value="TTC14"/>
</dbReference>
<comment type="caution">
    <text evidence="2">The sequence shown here is derived from an EMBL/GenBank/DDBJ whole genome shotgun (WGS) entry which is preliminary data.</text>
</comment>